<evidence type="ECO:0000256" key="11">
    <source>
        <dbReference type="ARBA" id="ARBA00022989"/>
    </source>
</evidence>
<feature type="binding site" evidence="20">
    <location>
        <begin position="317"/>
        <end position="323"/>
    </location>
    <ligand>
        <name>ATP</name>
        <dbReference type="ChEBI" id="CHEBI:30616"/>
    </ligand>
</feature>
<dbReference type="Pfam" id="PF07714">
    <property type="entry name" value="PK_Tyr_Ser-Thr"/>
    <property type="match status" value="1"/>
</dbReference>
<feature type="disulfide bond" evidence="21">
    <location>
        <begin position="115"/>
        <end position="177"/>
    </location>
</feature>
<evidence type="ECO:0000256" key="22">
    <source>
        <dbReference type="PROSITE-ProRule" id="PRU10141"/>
    </source>
</evidence>
<feature type="binding site" evidence="20">
    <location>
        <position position="399"/>
    </location>
    <ligand>
        <name>ATP</name>
        <dbReference type="ChEBI" id="CHEBI:30616"/>
    </ligand>
</feature>
<dbReference type="InterPro" id="IPR003598">
    <property type="entry name" value="Ig_sub2"/>
</dbReference>
<keyword evidence="8 22" id="KW-0547">Nucleotide-binding</keyword>
<evidence type="ECO:0000256" key="3">
    <source>
        <dbReference type="ARBA" id="ARBA00022553"/>
    </source>
</evidence>
<dbReference type="GO" id="GO:0005524">
    <property type="term" value="F:ATP binding"/>
    <property type="evidence" value="ECO:0007669"/>
    <property type="project" value="UniProtKB-UniRule"/>
</dbReference>
<reference evidence="27" key="1">
    <citation type="journal article" date="2023" name="Mol. Biol. Evol.">
        <title>Third-Generation Sequencing Reveals the Adaptive Role of the Epigenome in Three Deep-Sea Polychaetes.</title>
        <authorList>
            <person name="Perez M."/>
            <person name="Aroh O."/>
            <person name="Sun Y."/>
            <person name="Lan Y."/>
            <person name="Juniper S.K."/>
            <person name="Young C.R."/>
            <person name="Angers B."/>
            <person name="Qian P.Y."/>
        </authorList>
    </citation>
    <scope>NUCLEOTIDE SEQUENCE</scope>
    <source>
        <strain evidence="27">P08H-3</strain>
    </source>
</reference>
<dbReference type="SUPFAM" id="SSF56112">
    <property type="entry name" value="Protein kinase-like (PK-like)"/>
    <property type="match status" value="1"/>
</dbReference>
<evidence type="ECO:0000256" key="5">
    <source>
        <dbReference type="ARBA" id="ARBA00022692"/>
    </source>
</evidence>
<dbReference type="GO" id="GO:0005886">
    <property type="term" value="C:plasma membrane"/>
    <property type="evidence" value="ECO:0007669"/>
    <property type="project" value="TreeGrafter"/>
</dbReference>
<dbReference type="InterPro" id="IPR036179">
    <property type="entry name" value="Ig-like_dom_sf"/>
</dbReference>
<feature type="binding site" evidence="20">
    <location>
        <position position="477"/>
    </location>
    <ligand>
        <name>ATP</name>
        <dbReference type="ChEBI" id="CHEBI:30616"/>
    </ligand>
</feature>
<evidence type="ECO:0000256" key="20">
    <source>
        <dbReference type="PIRSR" id="PIRSR000628-2"/>
    </source>
</evidence>
<keyword evidence="4" id="KW-0808">Transferase</keyword>
<dbReference type="Gene3D" id="1.10.510.10">
    <property type="entry name" value="Transferase(Phosphotransferase) domain 1"/>
    <property type="match status" value="1"/>
</dbReference>
<evidence type="ECO:0000256" key="13">
    <source>
        <dbReference type="ARBA" id="ARBA00023137"/>
    </source>
</evidence>
<dbReference type="PROSITE" id="PS50835">
    <property type="entry name" value="IG_LIKE"/>
    <property type="match status" value="2"/>
</dbReference>
<accession>A0AAD9J1A8</accession>
<dbReference type="Proteomes" id="UP001208570">
    <property type="component" value="Unassembled WGS sequence"/>
</dbReference>
<evidence type="ECO:0000256" key="24">
    <source>
        <dbReference type="SAM" id="Phobius"/>
    </source>
</evidence>
<evidence type="ECO:0000256" key="21">
    <source>
        <dbReference type="PIRSR" id="PIRSR000628-3"/>
    </source>
</evidence>
<dbReference type="GO" id="GO:0008284">
    <property type="term" value="P:positive regulation of cell population proliferation"/>
    <property type="evidence" value="ECO:0007669"/>
    <property type="project" value="InterPro"/>
</dbReference>
<dbReference type="FunFam" id="2.60.40.10:FF:000020">
    <property type="entry name" value="Fibroblast growth factor receptor"/>
    <property type="match status" value="1"/>
</dbReference>
<evidence type="ECO:0000256" key="4">
    <source>
        <dbReference type="ARBA" id="ARBA00022679"/>
    </source>
</evidence>
<evidence type="ECO:0000256" key="15">
    <source>
        <dbReference type="ARBA" id="ARBA00023170"/>
    </source>
</evidence>
<keyword evidence="14 21" id="KW-1015">Disulfide bond</keyword>
<dbReference type="SMART" id="SM00409">
    <property type="entry name" value="IG"/>
    <property type="match status" value="2"/>
</dbReference>
<keyword evidence="28" id="KW-1185">Reference proteome</keyword>
<dbReference type="EC" id="2.7.10.1" evidence="2"/>
<feature type="region of interest" description="Disordered" evidence="23">
    <location>
        <begin position="623"/>
        <end position="645"/>
    </location>
</feature>
<dbReference type="InterPro" id="IPR013783">
    <property type="entry name" value="Ig-like_fold"/>
</dbReference>
<evidence type="ECO:0000256" key="19">
    <source>
        <dbReference type="PIRSR" id="PIRSR000628-1"/>
    </source>
</evidence>
<dbReference type="InterPro" id="IPR020635">
    <property type="entry name" value="Tyr_kinase_cat_dom"/>
</dbReference>
<evidence type="ECO:0000256" key="8">
    <source>
        <dbReference type="ARBA" id="ARBA00022741"/>
    </source>
</evidence>
<dbReference type="InterPro" id="IPR013098">
    <property type="entry name" value="Ig_I-set"/>
</dbReference>
<dbReference type="SUPFAM" id="SSF48726">
    <property type="entry name" value="Immunoglobulin"/>
    <property type="match status" value="2"/>
</dbReference>
<dbReference type="SMART" id="SM00408">
    <property type="entry name" value="IGc2"/>
    <property type="match status" value="2"/>
</dbReference>
<dbReference type="AlphaFoldDB" id="A0AAD9J1A8"/>
<evidence type="ECO:0000256" key="1">
    <source>
        <dbReference type="ARBA" id="ARBA00004167"/>
    </source>
</evidence>
<dbReference type="GO" id="GO:0043235">
    <property type="term" value="C:receptor complex"/>
    <property type="evidence" value="ECO:0007669"/>
    <property type="project" value="TreeGrafter"/>
</dbReference>
<dbReference type="EMBL" id="JAODUP010000774">
    <property type="protein sequence ID" value="KAK2144257.1"/>
    <property type="molecule type" value="Genomic_DNA"/>
</dbReference>
<dbReference type="SMART" id="SM00219">
    <property type="entry name" value="TyrKc"/>
    <property type="match status" value="1"/>
</dbReference>
<dbReference type="Gene3D" id="3.30.200.20">
    <property type="entry name" value="Phosphorylase Kinase, domain 1"/>
    <property type="match status" value="1"/>
</dbReference>
<dbReference type="InterPro" id="IPR003599">
    <property type="entry name" value="Ig_sub"/>
</dbReference>
<evidence type="ECO:0000256" key="6">
    <source>
        <dbReference type="ARBA" id="ARBA00022729"/>
    </source>
</evidence>
<evidence type="ECO:0000313" key="27">
    <source>
        <dbReference type="EMBL" id="KAK2144257.1"/>
    </source>
</evidence>
<keyword evidence="6" id="KW-0732">Signal</keyword>
<dbReference type="InterPro" id="IPR000719">
    <property type="entry name" value="Prot_kinase_dom"/>
</dbReference>
<dbReference type="PANTHER" id="PTHR24416">
    <property type="entry name" value="TYROSINE-PROTEIN KINASE RECEPTOR"/>
    <property type="match status" value="1"/>
</dbReference>
<evidence type="ECO:0000259" key="26">
    <source>
        <dbReference type="PROSITE" id="PS50835"/>
    </source>
</evidence>
<keyword evidence="7" id="KW-0677">Repeat</keyword>
<dbReference type="FunFam" id="1.10.510.10:FF:000007">
    <property type="entry name" value="Fibroblast growth factor receptor"/>
    <property type="match status" value="1"/>
</dbReference>
<evidence type="ECO:0000256" key="23">
    <source>
        <dbReference type="SAM" id="MobiDB-lite"/>
    </source>
</evidence>
<evidence type="ECO:0000256" key="10">
    <source>
        <dbReference type="ARBA" id="ARBA00022840"/>
    </source>
</evidence>
<evidence type="ECO:0000256" key="9">
    <source>
        <dbReference type="ARBA" id="ARBA00022777"/>
    </source>
</evidence>
<evidence type="ECO:0000256" key="17">
    <source>
        <dbReference type="ARBA" id="ARBA00023319"/>
    </source>
</evidence>
<dbReference type="InterPro" id="IPR011009">
    <property type="entry name" value="Kinase-like_dom_sf"/>
</dbReference>
<dbReference type="FunFam" id="3.30.200.20:FF:000814">
    <property type="entry name" value="Fibroblast growth factor receptor 2"/>
    <property type="match status" value="1"/>
</dbReference>
<evidence type="ECO:0000256" key="12">
    <source>
        <dbReference type="ARBA" id="ARBA00023136"/>
    </source>
</evidence>
<feature type="domain" description="Protein kinase" evidence="25">
    <location>
        <begin position="311"/>
        <end position="604"/>
    </location>
</feature>
<dbReference type="InterPro" id="IPR016248">
    <property type="entry name" value="FGF_rcpt_fam"/>
</dbReference>
<keyword evidence="5 24" id="KW-0812">Transmembrane</keyword>
<dbReference type="PROSITE" id="PS00109">
    <property type="entry name" value="PROTEIN_KINASE_TYR"/>
    <property type="match status" value="1"/>
</dbReference>
<dbReference type="PRINTS" id="PR00109">
    <property type="entry name" value="TYRKINASE"/>
</dbReference>
<dbReference type="InterPro" id="IPR001245">
    <property type="entry name" value="Ser-Thr/Tyr_kinase_cat_dom"/>
</dbReference>
<evidence type="ECO:0000256" key="18">
    <source>
        <dbReference type="ARBA" id="ARBA00051243"/>
    </source>
</evidence>
<dbReference type="FunFam" id="2.60.40.10:FF:000016">
    <property type="entry name" value="Fibroblast growth factor receptor"/>
    <property type="match status" value="1"/>
</dbReference>
<feature type="binding site" evidence="20">
    <location>
        <begin position="393"/>
        <end position="395"/>
    </location>
    <ligand>
        <name>ATP</name>
        <dbReference type="ChEBI" id="CHEBI:30616"/>
    </ligand>
</feature>
<evidence type="ECO:0000259" key="25">
    <source>
        <dbReference type="PROSITE" id="PS50011"/>
    </source>
</evidence>
<keyword evidence="12 24" id="KW-0472">Membrane</keyword>
<dbReference type="PROSITE" id="PS00107">
    <property type="entry name" value="PROTEIN_KINASE_ATP"/>
    <property type="match status" value="1"/>
</dbReference>
<dbReference type="InterPro" id="IPR017441">
    <property type="entry name" value="Protein_kinase_ATP_BS"/>
</dbReference>
<dbReference type="InterPro" id="IPR050122">
    <property type="entry name" value="RTK"/>
</dbReference>
<keyword evidence="17" id="KW-0393">Immunoglobulin domain</keyword>
<protein>
    <recommendedName>
        <fullName evidence="2">receptor protein-tyrosine kinase</fullName>
        <ecNumber evidence="2">2.7.10.1</ecNumber>
    </recommendedName>
</protein>
<dbReference type="GO" id="GO:0005007">
    <property type="term" value="F:fibroblast growth factor receptor activity"/>
    <property type="evidence" value="ECO:0007669"/>
    <property type="project" value="InterPro"/>
</dbReference>
<comment type="subcellular location">
    <subcellularLocation>
        <location evidence="1">Membrane</location>
        <topology evidence="1">Single-pass membrane protein</topology>
    </subcellularLocation>
</comment>
<dbReference type="PANTHER" id="PTHR24416:SF550">
    <property type="entry name" value="FIBROBLAST GROWTH FACTOR RECEPTOR HOMOLOG 1-RELATED"/>
    <property type="match status" value="1"/>
</dbReference>
<evidence type="ECO:0000256" key="7">
    <source>
        <dbReference type="ARBA" id="ARBA00022737"/>
    </source>
</evidence>
<dbReference type="PIRSF" id="PIRSF000628">
    <property type="entry name" value="FGFR"/>
    <property type="match status" value="1"/>
</dbReference>
<evidence type="ECO:0000256" key="16">
    <source>
        <dbReference type="ARBA" id="ARBA00023180"/>
    </source>
</evidence>
<evidence type="ECO:0000256" key="2">
    <source>
        <dbReference type="ARBA" id="ARBA00011902"/>
    </source>
</evidence>
<dbReference type="Gene3D" id="2.60.40.10">
    <property type="entry name" value="Immunoglobulins"/>
    <property type="match status" value="2"/>
</dbReference>
<evidence type="ECO:0000313" key="28">
    <source>
        <dbReference type="Proteomes" id="UP001208570"/>
    </source>
</evidence>
<feature type="binding site" evidence="20 22">
    <location>
        <position position="345"/>
    </location>
    <ligand>
        <name>ATP</name>
        <dbReference type="ChEBI" id="CHEBI:30616"/>
    </ligand>
</feature>
<feature type="compositionally biased region" description="Low complexity" evidence="23">
    <location>
        <begin position="623"/>
        <end position="636"/>
    </location>
</feature>
<feature type="binding site" evidence="20">
    <location>
        <position position="463"/>
    </location>
    <ligand>
        <name>ATP</name>
        <dbReference type="ChEBI" id="CHEBI:30616"/>
    </ligand>
</feature>
<keyword evidence="13" id="KW-0829">Tyrosine-protein kinase</keyword>
<keyword evidence="3" id="KW-0597">Phosphoprotein</keyword>
<dbReference type="InterPro" id="IPR008266">
    <property type="entry name" value="Tyr_kinase_AS"/>
</dbReference>
<dbReference type="InterPro" id="IPR007110">
    <property type="entry name" value="Ig-like_dom"/>
</dbReference>
<dbReference type="Pfam" id="PF13927">
    <property type="entry name" value="Ig_3"/>
    <property type="match status" value="1"/>
</dbReference>
<keyword evidence="9" id="KW-0418">Kinase</keyword>
<sequence length="645" mass="72898">MKDFVSDRLQYIIKNVGSKVELSCPVEGNPRPTVSWFKDGRPLTGGGKVINGTLIIDHLTLHDDGKYRCLVSNKHGELEWTYTLDIMTMGKIPPVIDHRPQNRTVVVGGTAMFECRFMSDLNSHLQWLRHYQINGSYVNEENAPYVKVIKTSHMNSSDPEVLILENVQYEDAGWYTCLVGNKIGISHRSAWLTVVPKTEPSGDNNLVLVVAFAVGGSCIVVFGILAVCFMKRFGKPEFVKDQPIRKRVIVMRQNILYPESYKDPNSFSSMAPLVPHVKIEGVRSRLSSELTAGSEYDIPLDKEWEFPREKLSLGKLLGEGAFGIVVQAEAMGICVKNVHTTVAVKMLKDDATDRELADLIQEMEVMKIIGRHRNIINLLGCCTQDGPLYVIVEFAPHGNLRDFLRTRRPALSSGYEIPITWGQKRKTFCPLTYKDLVSFAYQVARGIEYLASKMCIHRDLAARNVLVGEDYVLKIADFGLTRNIQPNNDYYKKKTDGRLPVKWMAPEALFDRKYTIKSDVWSYGVLLWEIFTLGGNPYPSVPVEKLFDLLRSGHRMEKPPYSSLEIYTIMLECWQQNPSMRPSFSDLVQDLDRILALSVHEEYLDLMPLETVIQSHTGSDSQYSSMSVSSTGSIHSVPDLEESPV</sequence>
<proteinExistence type="predicted"/>
<feature type="active site" description="Proton acceptor" evidence="19">
    <location>
        <position position="459"/>
    </location>
</feature>
<organism evidence="27 28">
    <name type="scientific">Paralvinella palmiformis</name>
    <dbReference type="NCBI Taxonomy" id="53620"/>
    <lineage>
        <taxon>Eukaryota</taxon>
        <taxon>Metazoa</taxon>
        <taxon>Spiralia</taxon>
        <taxon>Lophotrochozoa</taxon>
        <taxon>Annelida</taxon>
        <taxon>Polychaeta</taxon>
        <taxon>Sedentaria</taxon>
        <taxon>Canalipalpata</taxon>
        <taxon>Terebellida</taxon>
        <taxon>Terebelliformia</taxon>
        <taxon>Alvinellidae</taxon>
        <taxon>Paralvinella</taxon>
    </lineage>
</organism>
<evidence type="ECO:0000256" key="14">
    <source>
        <dbReference type="ARBA" id="ARBA00023157"/>
    </source>
</evidence>
<feature type="domain" description="Ig-like" evidence="26">
    <location>
        <begin position="93"/>
        <end position="193"/>
    </location>
</feature>
<keyword evidence="15" id="KW-0675">Receptor</keyword>
<gene>
    <name evidence="27" type="ORF">LSH36_773g00044</name>
</gene>
<keyword evidence="10 20" id="KW-0067">ATP-binding</keyword>
<comment type="catalytic activity">
    <reaction evidence="18">
        <text>L-tyrosyl-[protein] + ATP = O-phospho-L-tyrosyl-[protein] + ADP + H(+)</text>
        <dbReference type="Rhea" id="RHEA:10596"/>
        <dbReference type="Rhea" id="RHEA-COMP:10136"/>
        <dbReference type="Rhea" id="RHEA-COMP:20101"/>
        <dbReference type="ChEBI" id="CHEBI:15378"/>
        <dbReference type="ChEBI" id="CHEBI:30616"/>
        <dbReference type="ChEBI" id="CHEBI:46858"/>
        <dbReference type="ChEBI" id="CHEBI:61978"/>
        <dbReference type="ChEBI" id="CHEBI:456216"/>
        <dbReference type="EC" id="2.7.10.1"/>
    </reaction>
</comment>
<feature type="domain" description="Ig-like" evidence="26">
    <location>
        <begin position="17"/>
        <end position="85"/>
    </location>
</feature>
<name>A0AAD9J1A8_9ANNE</name>
<feature type="transmembrane region" description="Helical" evidence="24">
    <location>
        <begin position="206"/>
        <end position="230"/>
    </location>
</feature>
<comment type="caution">
    <text evidence="27">The sequence shown here is derived from an EMBL/GenBank/DDBJ whole genome shotgun (WGS) entry which is preliminary data.</text>
</comment>
<dbReference type="PROSITE" id="PS50011">
    <property type="entry name" value="PROTEIN_KINASE_DOM"/>
    <property type="match status" value="1"/>
</dbReference>
<keyword evidence="11 24" id="KW-1133">Transmembrane helix</keyword>
<keyword evidence="16" id="KW-0325">Glycoprotein</keyword>
<feature type="disulfide bond" evidence="21">
    <location>
        <begin position="24"/>
        <end position="69"/>
    </location>
</feature>
<dbReference type="Pfam" id="PF07679">
    <property type="entry name" value="I-set"/>
    <property type="match status" value="1"/>
</dbReference>